<reference evidence="2 3" key="1">
    <citation type="submission" date="2019-03" db="EMBL/GenBank/DDBJ databases">
        <title>Metabolic potential of uncultured bacteria and archaea associated with petroleum seepage in deep-sea sediments.</title>
        <authorList>
            <person name="Dong X."/>
            <person name="Hubert C."/>
        </authorList>
    </citation>
    <scope>NUCLEOTIDE SEQUENCE [LARGE SCALE GENOMIC DNA]</scope>
    <source>
        <strain evidence="2">E44_bin92</strain>
    </source>
</reference>
<accession>A0A523QHL8</accession>
<dbReference type="InterPro" id="IPR058739">
    <property type="entry name" value="NicX"/>
</dbReference>
<gene>
    <name evidence="2" type="ORF">E3J95_05540</name>
</gene>
<sequence>MDVKYLEMLKGARNIATIAANIQPGEDVLIVTDSLKTSLAEVLAIASQERGAEVAITVMGLRELGQEPPRPVAAAMKSADVIFTPTQVTMYHTRARVQACQSGARVLTLSGANEETLMRQAMRVDFRKLAPGVEKVAEKFARARSIEFSSPSGTNLKADIDGRRANADTGLCHKPGQCMGMPLIEANVPPLEDTVQGTVVVDGSASLIGLIEEPIKLTVKKGKIVEISGGKQADEFRCFLEEAKHPNAYQIAEIAVGLNPKSEVVGILTEDESAWRTGHIGVGSNIGLGGVNEAPLHMDMIIRKPTIVLDENFVLVKEGVPQVGHWDE</sequence>
<dbReference type="InterPro" id="IPR052170">
    <property type="entry name" value="M29_Exopeptidase"/>
</dbReference>
<dbReference type="PANTHER" id="PTHR34448:SF1">
    <property type="entry name" value="BLL6088 PROTEIN"/>
    <property type="match status" value="1"/>
</dbReference>
<dbReference type="EMBL" id="SOKU01000270">
    <property type="protein sequence ID" value="TES85005.1"/>
    <property type="molecule type" value="Genomic_DNA"/>
</dbReference>
<keyword evidence="2" id="KW-0645">Protease</keyword>
<dbReference type="AlphaFoldDB" id="A0A523QHL8"/>
<dbReference type="GO" id="GO:0004177">
    <property type="term" value="F:aminopeptidase activity"/>
    <property type="evidence" value="ECO:0007669"/>
    <property type="project" value="UniProtKB-KW"/>
</dbReference>
<keyword evidence="2" id="KW-0378">Hydrolase</keyword>
<proteinExistence type="predicted"/>
<dbReference type="GO" id="GO:0046872">
    <property type="term" value="F:metal ion binding"/>
    <property type="evidence" value="ECO:0007669"/>
    <property type="project" value="UniProtKB-KW"/>
</dbReference>
<dbReference type="Proteomes" id="UP000320781">
    <property type="component" value="Unassembled WGS sequence"/>
</dbReference>
<protein>
    <submittedName>
        <fullName evidence="2">Leucyl aminopeptidase</fullName>
    </submittedName>
</protein>
<dbReference type="SUPFAM" id="SSF144052">
    <property type="entry name" value="Thermophilic metalloprotease-like"/>
    <property type="match status" value="1"/>
</dbReference>
<organism evidence="2 3">
    <name type="scientific">Aerophobetes bacterium</name>
    <dbReference type="NCBI Taxonomy" id="2030807"/>
    <lineage>
        <taxon>Bacteria</taxon>
        <taxon>Candidatus Aerophobota</taxon>
    </lineage>
</organism>
<dbReference type="PANTHER" id="PTHR34448">
    <property type="entry name" value="AMINOPEPTIDASE"/>
    <property type="match status" value="1"/>
</dbReference>
<name>A0A523QHL8_UNCAE</name>
<evidence type="ECO:0000313" key="2">
    <source>
        <dbReference type="EMBL" id="TES85005.1"/>
    </source>
</evidence>
<comment type="caution">
    <text evidence="2">The sequence shown here is derived from an EMBL/GenBank/DDBJ whole genome shotgun (WGS) entry which is preliminary data.</text>
</comment>
<evidence type="ECO:0000256" key="1">
    <source>
        <dbReference type="ARBA" id="ARBA00022723"/>
    </source>
</evidence>
<keyword evidence="1" id="KW-0479">Metal-binding</keyword>
<keyword evidence="2" id="KW-0031">Aminopeptidase</keyword>
<dbReference type="Pfam" id="PF26233">
    <property type="entry name" value="NicX"/>
    <property type="match status" value="1"/>
</dbReference>
<evidence type="ECO:0000313" key="3">
    <source>
        <dbReference type="Proteomes" id="UP000320781"/>
    </source>
</evidence>